<comment type="caution">
    <text evidence="2">The sequence shown here is derived from an EMBL/GenBank/DDBJ whole genome shotgun (WGS) entry which is preliminary data.</text>
</comment>
<keyword evidence="1" id="KW-0732">Signal</keyword>
<dbReference type="AlphaFoldDB" id="A0A932R0J6"/>
<evidence type="ECO:0008006" key="4">
    <source>
        <dbReference type="Google" id="ProtNLM"/>
    </source>
</evidence>
<dbReference type="EMBL" id="JACQCR010000007">
    <property type="protein sequence ID" value="MBI3630789.1"/>
    <property type="molecule type" value="Genomic_DNA"/>
</dbReference>
<evidence type="ECO:0000256" key="1">
    <source>
        <dbReference type="SAM" id="SignalP"/>
    </source>
</evidence>
<organism evidence="2 3">
    <name type="scientific">Candidatus Sungiibacteriota bacterium</name>
    <dbReference type="NCBI Taxonomy" id="2750080"/>
    <lineage>
        <taxon>Bacteria</taxon>
        <taxon>Candidatus Sungiibacteriota</taxon>
    </lineage>
</organism>
<proteinExistence type="predicted"/>
<dbReference type="InterPro" id="IPR024079">
    <property type="entry name" value="MetalloPept_cat_dom_sf"/>
</dbReference>
<accession>A0A932R0J6</accession>
<reference evidence="2" key="1">
    <citation type="submission" date="2020-07" db="EMBL/GenBank/DDBJ databases">
        <title>Huge and variable diversity of episymbiotic CPR bacteria and DPANN archaea in groundwater ecosystems.</title>
        <authorList>
            <person name="He C.Y."/>
            <person name="Keren R."/>
            <person name="Whittaker M."/>
            <person name="Farag I.F."/>
            <person name="Doudna J."/>
            <person name="Cate J.H.D."/>
            <person name="Banfield J.F."/>
        </authorList>
    </citation>
    <scope>NUCLEOTIDE SEQUENCE</scope>
    <source>
        <strain evidence="2">NC_groundwater_973_Pr1_S-0.2um_54_13</strain>
    </source>
</reference>
<dbReference type="Proteomes" id="UP000753196">
    <property type="component" value="Unassembled WGS sequence"/>
</dbReference>
<evidence type="ECO:0000313" key="3">
    <source>
        <dbReference type="Proteomes" id="UP000753196"/>
    </source>
</evidence>
<feature type="chain" id="PRO_5038080929" description="Peptidase M10 metallopeptidase domain-containing protein" evidence="1">
    <location>
        <begin position="26"/>
        <end position="299"/>
    </location>
</feature>
<evidence type="ECO:0000313" key="2">
    <source>
        <dbReference type="EMBL" id="MBI3630789.1"/>
    </source>
</evidence>
<dbReference type="GO" id="GO:0008237">
    <property type="term" value="F:metallopeptidase activity"/>
    <property type="evidence" value="ECO:0007669"/>
    <property type="project" value="InterPro"/>
</dbReference>
<gene>
    <name evidence="2" type="ORF">HY221_00415</name>
</gene>
<name>A0A932R0J6_9BACT</name>
<dbReference type="SUPFAM" id="SSF55486">
    <property type="entry name" value="Metalloproteases ('zincins'), catalytic domain"/>
    <property type="match status" value="1"/>
</dbReference>
<feature type="signal peptide" evidence="1">
    <location>
        <begin position="1"/>
        <end position="25"/>
    </location>
</feature>
<sequence>MKTSYRIKAVLVFGAIVFGSLGVFAGSAQANHSWVDYHWARSSDPFTVKLGNDVSSAWSAYLTQASSDWSASSVLHTTIVTGLVSPRTCKGTTGQDEVCSATYGNTGWLGLASIWLDSLHHITKGTVKLNDTYFNTATYNTPGWRHLVACQEVGHTFGLDHQDTTFNNVNLGTCMDYTNAPAGGTVGSFNYGASNEHPNQGDYDQLLCIYDPASNGKTLSTATHSCTGTGHLDSYTTIQALITKAAGLATAARAQEKIGSENTDFGRAIGYDAKGRADVFEKDLGNGEKTITHVFWLPD</sequence>
<protein>
    <recommendedName>
        <fullName evidence="4">Peptidase M10 metallopeptidase domain-containing protein</fullName>
    </recommendedName>
</protein>
<dbReference type="Gene3D" id="3.40.390.10">
    <property type="entry name" value="Collagenase (Catalytic Domain)"/>
    <property type="match status" value="1"/>
</dbReference>